<protein>
    <submittedName>
        <fullName evidence="1">Uncharacterized protein</fullName>
    </submittedName>
</protein>
<organism evidence="1">
    <name type="scientific">marine metagenome</name>
    <dbReference type="NCBI Taxonomy" id="408172"/>
    <lineage>
        <taxon>unclassified sequences</taxon>
        <taxon>metagenomes</taxon>
        <taxon>ecological metagenomes</taxon>
    </lineage>
</organism>
<dbReference type="AlphaFoldDB" id="A0A381U992"/>
<reference evidence="1" key="1">
    <citation type="submission" date="2018-05" db="EMBL/GenBank/DDBJ databases">
        <authorList>
            <person name="Lanie J.A."/>
            <person name="Ng W.-L."/>
            <person name="Kazmierczak K.M."/>
            <person name="Andrzejewski T.M."/>
            <person name="Davidsen T.M."/>
            <person name="Wayne K.J."/>
            <person name="Tettelin H."/>
            <person name="Glass J.I."/>
            <person name="Rusch D."/>
            <person name="Podicherti R."/>
            <person name="Tsui H.-C.T."/>
            <person name="Winkler M.E."/>
        </authorList>
    </citation>
    <scope>NUCLEOTIDE SEQUENCE</scope>
</reference>
<gene>
    <name evidence="1" type="ORF">METZ01_LOCUS77640</name>
</gene>
<accession>A0A381U992</accession>
<feature type="non-terminal residue" evidence="1">
    <location>
        <position position="86"/>
    </location>
</feature>
<proteinExistence type="predicted"/>
<name>A0A381U992_9ZZZZ</name>
<dbReference type="EMBL" id="UINC01005989">
    <property type="protein sequence ID" value="SVA24786.1"/>
    <property type="molecule type" value="Genomic_DNA"/>
</dbReference>
<sequence>MSAAVIHTLIFDAIIKTSQRVFFLVEEMSINGDSLFNQFVNETDIYARLDVIEALMKDIYNHGSSISPILSKTVEISLEHVEKIVK</sequence>
<evidence type="ECO:0000313" key="1">
    <source>
        <dbReference type="EMBL" id="SVA24786.1"/>
    </source>
</evidence>